<evidence type="ECO:0000256" key="1">
    <source>
        <dbReference type="ARBA" id="ARBA00004477"/>
    </source>
</evidence>
<evidence type="ECO:0000256" key="5">
    <source>
        <dbReference type="ARBA" id="ARBA00022679"/>
    </source>
</evidence>
<keyword evidence="5 10" id="KW-0808">Transferase</keyword>
<name>A0AA38XK56_9EURO</name>
<comment type="pathway">
    <text evidence="2 10">Protein modification; protein glycosylation.</text>
</comment>
<dbReference type="AlphaFoldDB" id="A0AA38XK56"/>
<feature type="transmembrane region" description="Helical" evidence="10">
    <location>
        <begin position="479"/>
        <end position="503"/>
    </location>
</feature>
<evidence type="ECO:0000313" key="13">
    <source>
        <dbReference type="Proteomes" id="UP001172673"/>
    </source>
</evidence>
<feature type="transmembrane region" description="Helical" evidence="10">
    <location>
        <begin position="453"/>
        <end position="472"/>
    </location>
</feature>
<feature type="transmembrane region" description="Helical" evidence="10">
    <location>
        <begin position="222"/>
        <end position="248"/>
    </location>
</feature>
<keyword evidence="7 10" id="KW-0256">Endoplasmic reticulum</keyword>
<evidence type="ECO:0000256" key="9">
    <source>
        <dbReference type="ARBA" id="ARBA00023136"/>
    </source>
</evidence>
<dbReference type="GO" id="GO:0005789">
    <property type="term" value="C:endoplasmic reticulum membrane"/>
    <property type="evidence" value="ECO:0007669"/>
    <property type="project" value="UniProtKB-SubCell"/>
</dbReference>
<comment type="caution">
    <text evidence="12">The sequence shown here is derived from an EMBL/GenBank/DDBJ whole genome shotgun (WGS) entry which is preliminary data.</text>
</comment>
<dbReference type="Pfam" id="PF03155">
    <property type="entry name" value="Alg6_Alg8"/>
    <property type="match status" value="2"/>
</dbReference>
<feature type="transmembrane region" description="Helical" evidence="10">
    <location>
        <begin position="56"/>
        <end position="76"/>
    </location>
</feature>
<feature type="transmembrane region" description="Helical" evidence="10">
    <location>
        <begin position="254"/>
        <end position="272"/>
    </location>
</feature>
<evidence type="ECO:0000256" key="7">
    <source>
        <dbReference type="ARBA" id="ARBA00022824"/>
    </source>
</evidence>
<comment type="similarity">
    <text evidence="3 10">Belongs to the ALG6/ALG8 glucosyltransferase family.</text>
</comment>
<evidence type="ECO:0000256" key="11">
    <source>
        <dbReference type="SAM" id="MobiDB-lite"/>
    </source>
</evidence>
<gene>
    <name evidence="12" type="primary">ALG6</name>
    <name evidence="12" type="ORF">H2200_001058</name>
</gene>
<proteinExistence type="inferred from homology"/>
<feature type="region of interest" description="Disordered" evidence="11">
    <location>
        <begin position="594"/>
        <end position="615"/>
    </location>
</feature>
<organism evidence="12 13">
    <name type="scientific">Cladophialophora chaetospira</name>
    <dbReference type="NCBI Taxonomy" id="386627"/>
    <lineage>
        <taxon>Eukaryota</taxon>
        <taxon>Fungi</taxon>
        <taxon>Dikarya</taxon>
        <taxon>Ascomycota</taxon>
        <taxon>Pezizomycotina</taxon>
        <taxon>Eurotiomycetes</taxon>
        <taxon>Chaetothyriomycetidae</taxon>
        <taxon>Chaetothyriales</taxon>
        <taxon>Herpotrichiellaceae</taxon>
        <taxon>Cladophialophora</taxon>
    </lineage>
</organism>
<keyword evidence="13" id="KW-1185">Reference proteome</keyword>
<sequence>MSSSNSHRPRKKRKQLVRSNTITDIVKIDPDDNEAITPEFPLVAFLWPARGTTSQWILLPLILMIVGIFRWSIGLWGHSGFSSPPMHGDFEAQRHWMEITNHLPISKWYFYDLPYWGLDYPPLTAYHSWLCGKVGSLFDSTWFALDKSRGMEAQNLKVFMRATVIVSEYFIYVPALIIFLRHYSRSHGIGITSMSIALVAILMQPATMLIDHGHFQYNTVMLGFVVAALSSIYAGRLLWSCIFFVAALGFKQMALYYSPVIFAYLLGSCVTPRVRPGRLLSIAAVTVLSFAILFAPLLLGPVYDSYRQISFGAMPPPPFLAERRITLHPNNPYDMVILQISQAIHRIFPFARGVFEDKVANFWCFLNTFYKLRKLQQYVDLPRLSAVATFASTLPPMLVICAVPRRTMLPYALATSAWGFFLFSFQVHEKSVLLPLLPMTLLLGSKQGLSKEYRAWIGWANALGVWTMYPLLKRDGLTIPYVVISLLWAYLLGLPPTSVGAYYDPDHENVPGRALAPDELWTPTKILHFQTYVAMAFWHLLAAFAAPPDDKPDLWIVVNACGGAVGFGICYLWCFGKLILESGLLDGYFEDQAEAEERDSNSRESSAVPEKKKSK</sequence>
<keyword evidence="8 10" id="KW-1133">Transmembrane helix</keyword>
<feature type="transmembrane region" description="Helical" evidence="10">
    <location>
        <begin position="158"/>
        <end position="183"/>
    </location>
</feature>
<keyword evidence="4 10" id="KW-0328">Glycosyltransferase</keyword>
<evidence type="ECO:0000256" key="8">
    <source>
        <dbReference type="ARBA" id="ARBA00022989"/>
    </source>
</evidence>
<reference evidence="12" key="1">
    <citation type="submission" date="2022-10" db="EMBL/GenBank/DDBJ databases">
        <title>Culturing micro-colonial fungi from biological soil crusts in the Mojave desert and describing Neophaeococcomyces mojavensis, and introducing the new genera and species Taxawa tesnikishii.</title>
        <authorList>
            <person name="Kurbessoian T."/>
            <person name="Stajich J.E."/>
        </authorList>
    </citation>
    <scope>NUCLEOTIDE SEQUENCE</scope>
    <source>
        <strain evidence="12">TK_41</strain>
    </source>
</reference>
<dbReference type="InterPro" id="IPR004856">
    <property type="entry name" value="Glyco_trans_ALG6/ALG8"/>
</dbReference>
<dbReference type="PANTHER" id="PTHR12413">
    <property type="entry name" value="DOLICHYL GLYCOSYLTRANSFERASE"/>
    <property type="match status" value="1"/>
</dbReference>
<dbReference type="EC" id="2.4.1.-" evidence="10"/>
<dbReference type="EMBL" id="JAPDRK010000002">
    <property type="protein sequence ID" value="KAJ9614984.1"/>
    <property type="molecule type" value="Genomic_DNA"/>
</dbReference>
<comment type="subcellular location">
    <subcellularLocation>
        <location evidence="1 10">Endoplasmic reticulum membrane</location>
        <topology evidence="1 10">Multi-pass membrane protein</topology>
    </subcellularLocation>
</comment>
<feature type="transmembrane region" description="Helical" evidence="10">
    <location>
        <begin position="554"/>
        <end position="580"/>
    </location>
</feature>
<feature type="transmembrane region" description="Helical" evidence="10">
    <location>
        <begin position="279"/>
        <end position="299"/>
    </location>
</feature>
<keyword evidence="9 10" id="KW-0472">Membrane</keyword>
<evidence type="ECO:0000256" key="3">
    <source>
        <dbReference type="ARBA" id="ARBA00008715"/>
    </source>
</evidence>
<feature type="transmembrane region" description="Helical" evidence="10">
    <location>
        <begin position="189"/>
        <end position="210"/>
    </location>
</feature>
<evidence type="ECO:0000256" key="2">
    <source>
        <dbReference type="ARBA" id="ARBA00004922"/>
    </source>
</evidence>
<dbReference type="Proteomes" id="UP001172673">
    <property type="component" value="Unassembled WGS sequence"/>
</dbReference>
<evidence type="ECO:0000256" key="10">
    <source>
        <dbReference type="RuleBase" id="RU363110"/>
    </source>
</evidence>
<evidence type="ECO:0000313" key="12">
    <source>
        <dbReference type="EMBL" id="KAJ9614984.1"/>
    </source>
</evidence>
<accession>A0AA38XK56</accession>
<evidence type="ECO:0000256" key="4">
    <source>
        <dbReference type="ARBA" id="ARBA00022676"/>
    </source>
</evidence>
<keyword evidence="6 10" id="KW-0812">Transmembrane</keyword>
<evidence type="ECO:0000256" key="6">
    <source>
        <dbReference type="ARBA" id="ARBA00022692"/>
    </source>
</evidence>
<feature type="transmembrane region" description="Helical" evidence="10">
    <location>
        <begin position="410"/>
        <end position="428"/>
    </location>
</feature>
<dbReference type="GO" id="GO:0042281">
    <property type="term" value="F:dolichyl pyrophosphate Man9GlcNAc2 alpha-1,3-glucosyltransferase activity"/>
    <property type="evidence" value="ECO:0007669"/>
    <property type="project" value="TreeGrafter"/>
</dbReference>
<dbReference type="PANTHER" id="PTHR12413:SF1">
    <property type="entry name" value="DOLICHYL PYROPHOSPHATE MAN9GLCNAC2 ALPHA-1,3-GLUCOSYLTRANSFERASE"/>
    <property type="match status" value="1"/>
</dbReference>
<protein>
    <recommendedName>
        <fullName evidence="10">Alpha-1,3-glucosyltransferase</fullName>
        <ecNumber evidence="10">2.4.1.-</ecNumber>
    </recommendedName>
</protein>